<feature type="region of interest" description="Disordered" evidence="1">
    <location>
        <begin position="274"/>
        <end position="300"/>
    </location>
</feature>
<dbReference type="PANTHER" id="PTHR23250">
    <property type="entry name" value="DYSFERLIN-RELATED"/>
    <property type="match status" value="1"/>
</dbReference>
<dbReference type="InterPro" id="IPR006614">
    <property type="entry name" value="Peroxin/Ferlin"/>
</dbReference>
<dbReference type="PANTHER" id="PTHR23250:SF1">
    <property type="entry name" value="TECTONIN BETA-PROPELLER REPEAT-CONTAINING PROTEIN 1"/>
    <property type="match status" value="1"/>
</dbReference>
<dbReference type="EMBL" id="VIFY01000041">
    <property type="protein sequence ID" value="TQB73560.1"/>
    <property type="molecule type" value="Genomic_DNA"/>
</dbReference>
<evidence type="ECO:0000259" key="2">
    <source>
        <dbReference type="SMART" id="SM00694"/>
    </source>
</evidence>
<keyword evidence="4" id="KW-1185">Reference proteome</keyword>
<evidence type="ECO:0000313" key="4">
    <source>
        <dbReference type="Proteomes" id="UP000319663"/>
    </source>
</evidence>
<dbReference type="Pfam" id="PF06398">
    <property type="entry name" value="Pex24p"/>
    <property type="match status" value="1"/>
</dbReference>
<protein>
    <recommendedName>
        <fullName evidence="2">Peroxin/Ferlin domain-containing protein</fullName>
    </recommendedName>
</protein>
<dbReference type="SMART" id="SM00694">
    <property type="entry name" value="DysFC"/>
    <property type="match status" value="1"/>
</dbReference>
<feature type="domain" description="Peroxin/Ferlin" evidence="2">
    <location>
        <begin position="205"/>
        <end position="240"/>
    </location>
</feature>
<comment type="caution">
    <text evidence="3">The sequence shown here is derived from an EMBL/GenBank/DDBJ whole genome shotgun (WGS) entry which is preliminary data.</text>
</comment>
<organism evidence="3 4">
    <name type="scientific">Monascus purpureus</name>
    <name type="common">Red mold</name>
    <name type="synonym">Monascus anka</name>
    <dbReference type="NCBI Taxonomy" id="5098"/>
    <lineage>
        <taxon>Eukaryota</taxon>
        <taxon>Fungi</taxon>
        <taxon>Dikarya</taxon>
        <taxon>Ascomycota</taxon>
        <taxon>Pezizomycotina</taxon>
        <taxon>Eurotiomycetes</taxon>
        <taxon>Eurotiomycetidae</taxon>
        <taxon>Eurotiales</taxon>
        <taxon>Aspergillaceae</taxon>
        <taxon>Monascus</taxon>
    </lineage>
</organism>
<dbReference type="AlphaFoldDB" id="A0A507QY89"/>
<dbReference type="GO" id="GO:0007031">
    <property type="term" value="P:peroxisome organization"/>
    <property type="evidence" value="ECO:0007669"/>
    <property type="project" value="UniProtKB-ARBA"/>
</dbReference>
<feature type="compositionally biased region" description="Basic and acidic residues" evidence="1">
    <location>
        <begin position="44"/>
        <end position="60"/>
    </location>
</feature>
<dbReference type="STRING" id="5098.A0A507QY89"/>
<dbReference type="InterPro" id="IPR051513">
    <property type="entry name" value="Tectonin_beta-prop"/>
</dbReference>
<feature type="compositionally biased region" description="Polar residues" evidence="1">
    <location>
        <begin position="1"/>
        <end position="11"/>
    </location>
</feature>
<evidence type="ECO:0000256" key="1">
    <source>
        <dbReference type="SAM" id="MobiDB-lite"/>
    </source>
</evidence>
<dbReference type="OrthoDB" id="72441at2759"/>
<accession>A0A507QY89</accession>
<reference evidence="3 4" key="1">
    <citation type="submission" date="2019-06" db="EMBL/GenBank/DDBJ databases">
        <title>Wine fermentation using esterase from Monascus purpureus.</title>
        <authorList>
            <person name="Geng C."/>
            <person name="Zhang Y."/>
        </authorList>
    </citation>
    <scope>NUCLEOTIDE SEQUENCE [LARGE SCALE GENOMIC DNA]</scope>
    <source>
        <strain evidence="3">HQ1</strain>
    </source>
</reference>
<feature type="compositionally biased region" description="Polar residues" evidence="1">
    <location>
        <begin position="284"/>
        <end position="293"/>
    </location>
</feature>
<evidence type="ECO:0000313" key="3">
    <source>
        <dbReference type="EMBL" id="TQB73560.1"/>
    </source>
</evidence>
<proteinExistence type="predicted"/>
<dbReference type="InterPro" id="IPR010482">
    <property type="entry name" value="TECPR1-like_DysF"/>
</dbReference>
<gene>
    <name evidence="3" type="ORF">MPDQ_005663</name>
</gene>
<dbReference type="GO" id="GO:0005778">
    <property type="term" value="C:peroxisomal membrane"/>
    <property type="evidence" value="ECO:0007669"/>
    <property type="project" value="UniProtKB-ARBA"/>
</dbReference>
<feature type="region of interest" description="Disordered" evidence="1">
    <location>
        <begin position="1"/>
        <end position="130"/>
    </location>
</feature>
<sequence>MESPPTITLVDNTIPAERSASVQRPGRSTVPSKRSLVKRIYVKPKYDKSGVTADARRDSNTDESPQWGLSLTDSNTAGGSGSGTRESGRETDQAQEQDQGRLGTGGMNLSPSHGKQDEDEAAQPEQAKSTREIDILYENQRGWFLCGIPLYSHQSLLPIDPSAWVNRHWKDSPVNITNAQVPDPSWEWAWKTWYVDMTGDVDEQGWEYSFSFRSSSWHGTHPWFHSFVRRRRWIRLRVKQTPGRSARGRSGFERAHMLNEDYFTIHSASAKRKKDGLSLAPASTGPSAYSRATTDLEGPDEDMDLEEITDIPSLMRALKRGIVDREKIEYLKKFVERGGEELYYLDDNIPEIMSLFIFQNSRWQFLAYLTVAIEELSGNIPQTQGKEADEMKRRYDNLSRAADSIKRHITGPNIFDDGKNSLLNLTPAIGQECSSAGPANESVGQRGSIKGIPKQAEIEREGHLY</sequence>
<name>A0A507QY89_MONPU</name>
<feature type="compositionally biased region" description="Polar residues" evidence="1">
    <location>
        <begin position="62"/>
        <end position="77"/>
    </location>
</feature>
<dbReference type="Proteomes" id="UP000319663">
    <property type="component" value="Unassembled WGS sequence"/>
</dbReference>